<dbReference type="PANTHER" id="PTHR46766">
    <property type="entry name" value="GLUTAMINE-RICH PROTEIN 2"/>
    <property type="match status" value="1"/>
</dbReference>
<evidence type="ECO:0000313" key="4">
    <source>
        <dbReference type="EMBL" id="SOJ55652.1"/>
    </source>
</evidence>
<comment type="similarity">
    <text evidence="1">Belongs to the mycobacterial PPE family.</text>
</comment>
<evidence type="ECO:0000256" key="1">
    <source>
        <dbReference type="ARBA" id="ARBA00010652"/>
    </source>
</evidence>
<proteinExistence type="inferred from homology"/>
<dbReference type="Gene3D" id="1.20.1260.20">
    <property type="entry name" value="PPE superfamily"/>
    <property type="match status" value="1"/>
</dbReference>
<comment type="caution">
    <text evidence="4">The sequence shown here is derived from an EMBL/GenBank/DDBJ whole genome shotgun (WGS) entry which is preliminary data.</text>
</comment>
<dbReference type="SUPFAM" id="SSF140459">
    <property type="entry name" value="PE/PPE dimer-like"/>
    <property type="match status" value="1"/>
</dbReference>
<dbReference type="FunFam" id="1.20.1260.20:FF:000001">
    <property type="entry name" value="PPE family protein PPE41"/>
    <property type="match status" value="1"/>
</dbReference>
<feature type="domain" description="PPE family C-terminal" evidence="3">
    <location>
        <begin position="294"/>
        <end position="388"/>
    </location>
</feature>
<accession>A0A7Z7IL83</accession>
<feature type="domain" description="PPE" evidence="2">
    <location>
        <begin position="4"/>
        <end position="168"/>
    </location>
</feature>
<dbReference type="GO" id="GO:0052572">
    <property type="term" value="P:response to host immune response"/>
    <property type="evidence" value="ECO:0007669"/>
    <property type="project" value="TreeGrafter"/>
</dbReference>
<dbReference type="InterPro" id="IPR000030">
    <property type="entry name" value="PPE_dom"/>
</dbReference>
<dbReference type="InterPro" id="IPR022171">
    <property type="entry name" value="PPE_C"/>
</dbReference>
<keyword evidence="5" id="KW-1185">Reference proteome</keyword>
<name>A0A7Z7IL83_9MYCO</name>
<gene>
    <name evidence="4" type="ORF">MSIMFB_03134</name>
</gene>
<dbReference type="RefSeq" id="WP_186243456.1">
    <property type="nucleotide sequence ID" value="NZ_OCTY01000002.1"/>
</dbReference>
<evidence type="ECO:0000259" key="3">
    <source>
        <dbReference type="Pfam" id="PF12484"/>
    </source>
</evidence>
<dbReference type="Proteomes" id="UP000554965">
    <property type="component" value="Unassembled WGS sequence"/>
</dbReference>
<evidence type="ECO:0000313" key="5">
    <source>
        <dbReference type="Proteomes" id="UP000554965"/>
    </source>
</evidence>
<dbReference type="AlphaFoldDB" id="A0A7Z7IL83"/>
<evidence type="ECO:0000259" key="2">
    <source>
        <dbReference type="Pfam" id="PF00823"/>
    </source>
</evidence>
<dbReference type="InterPro" id="IPR038332">
    <property type="entry name" value="PPE_sf"/>
</dbReference>
<reference evidence="4 5" key="1">
    <citation type="submission" date="2017-10" db="EMBL/GenBank/DDBJ databases">
        <authorList>
            <consortium name="Urmite Genomes"/>
        </authorList>
    </citation>
    <scope>NUCLEOTIDE SEQUENCE [LARGE SCALE GENOMIC DNA]</scope>
    <source>
        <strain evidence="4 5">FB-527</strain>
    </source>
</reference>
<organism evidence="4 5">
    <name type="scientific">Mycobacterium simulans</name>
    <dbReference type="NCBI Taxonomy" id="627089"/>
    <lineage>
        <taxon>Bacteria</taxon>
        <taxon>Bacillati</taxon>
        <taxon>Actinomycetota</taxon>
        <taxon>Actinomycetes</taxon>
        <taxon>Mycobacteriales</taxon>
        <taxon>Mycobacteriaceae</taxon>
        <taxon>Mycobacterium</taxon>
    </lineage>
</organism>
<dbReference type="Pfam" id="PF12484">
    <property type="entry name" value="PPE-SVP"/>
    <property type="match status" value="1"/>
</dbReference>
<protein>
    <submittedName>
        <fullName evidence="4">Putative PPE family protein PPE38</fullName>
    </submittedName>
</protein>
<dbReference type="EMBL" id="OCTY01000002">
    <property type="protein sequence ID" value="SOJ55652.1"/>
    <property type="molecule type" value="Genomic_DNA"/>
</dbReference>
<dbReference type="PANTHER" id="PTHR46766:SF1">
    <property type="entry name" value="GLUTAMINE-RICH PROTEIN 2"/>
    <property type="match status" value="1"/>
</dbReference>
<dbReference type="Pfam" id="PF00823">
    <property type="entry name" value="PPE"/>
    <property type="match status" value="1"/>
</dbReference>
<sequence>MVIHFSWLPPEINSGRIYSGAGSGPLYGAATAWQRLAQDLQASASSFDSVVTGLVNGSWSGPASVAMAAAATPFVAWLSAAAEQAQLASGQVQAAAAAFEAALSATVHPAAVTANRASFMSLVATNFLGQNTPAIATFEGSYAEMWAQDVAAMITYHANSVSIAASLTPFSAPPAQLTGLAAQAGAAVAPPWFPTDILTVFAPLAGLFSVVDDVPVSSMLSMAQFALYPASMMMSPLMMALQGARGATTGLGGAAAGLTGTGIAMGGPQFASSSLAGAGSGGLAGGGLAGGAMSARLGQANLVGPMSVPQSWQGSLPAGLTSSGVSGLGSSATPVGQAMAAAEGMPMIPPPMPMGSSAASAAPLAAVGARGGAGTAPSAVAQPSVIPRVGVG</sequence>